<evidence type="ECO:0000313" key="1">
    <source>
        <dbReference type="EMBL" id="DAE23362.1"/>
    </source>
</evidence>
<protein>
    <submittedName>
        <fullName evidence="1">Uncharacterized protein</fullName>
    </submittedName>
</protein>
<organism evidence="1">
    <name type="scientific">Myoviridae sp. ctcPl3</name>
    <dbReference type="NCBI Taxonomy" id="2826669"/>
    <lineage>
        <taxon>Viruses</taxon>
        <taxon>Duplodnaviria</taxon>
        <taxon>Heunggongvirae</taxon>
        <taxon>Uroviricota</taxon>
        <taxon>Caudoviricetes</taxon>
    </lineage>
</organism>
<reference evidence="1" key="1">
    <citation type="journal article" date="2021" name="Proc. Natl. Acad. Sci. U.S.A.">
        <title>A Catalog of Tens of Thousands of Viruses from Human Metagenomes Reveals Hidden Associations with Chronic Diseases.</title>
        <authorList>
            <person name="Tisza M.J."/>
            <person name="Buck C.B."/>
        </authorList>
    </citation>
    <scope>NUCLEOTIDE SEQUENCE</scope>
    <source>
        <strain evidence="1">CtcPl3</strain>
    </source>
</reference>
<sequence length="35" mass="3969">MYRRSYLSFEKCCTGFSSGLLSLKSHTFSSCSLLK</sequence>
<dbReference type="EMBL" id="BK015752">
    <property type="protein sequence ID" value="DAE23362.1"/>
    <property type="molecule type" value="Genomic_DNA"/>
</dbReference>
<proteinExistence type="predicted"/>
<name>A0A8S5QWL2_9CAUD</name>
<accession>A0A8S5QWL2</accession>